<organism evidence="1">
    <name type="scientific">Glycine max</name>
    <name type="common">Soybean</name>
    <name type="synonym">Glycine hispida</name>
    <dbReference type="NCBI Taxonomy" id="3847"/>
    <lineage>
        <taxon>Eukaryota</taxon>
        <taxon>Viridiplantae</taxon>
        <taxon>Streptophyta</taxon>
        <taxon>Embryophyta</taxon>
        <taxon>Tracheophyta</taxon>
        <taxon>Spermatophyta</taxon>
        <taxon>Magnoliopsida</taxon>
        <taxon>eudicotyledons</taxon>
        <taxon>Gunneridae</taxon>
        <taxon>Pentapetalae</taxon>
        <taxon>rosids</taxon>
        <taxon>fabids</taxon>
        <taxon>Fabales</taxon>
        <taxon>Fabaceae</taxon>
        <taxon>Papilionoideae</taxon>
        <taxon>50 kb inversion clade</taxon>
        <taxon>NPAAA clade</taxon>
        <taxon>indigoferoid/millettioid clade</taxon>
        <taxon>Phaseoleae</taxon>
        <taxon>Glycine</taxon>
        <taxon>Glycine subgen. Soja</taxon>
    </lineage>
</organism>
<name>C6SZT6_SOYBN</name>
<sequence>MPSYGMPWSFFLHNRLLQLVNGGCLLRVHMTNHHNVDLSLFLSHLAN</sequence>
<dbReference type="EMBL" id="BT090689">
    <property type="protein sequence ID" value="ACU14759.1"/>
    <property type="molecule type" value="mRNA"/>
</dbReference>
<evidence type="ECO:0000313" key="1">
    <source>
        <dbReference type="EMBL" id="ACU14759.1"/>
    </source>
</evidence>
<protein>
    <submittedName>
        <fullName evidence="1">Uncharacterized protein</fullName>
    </submittedName>
</protein>
<proteinExistence type="evidence at transcript level"/>
<reference evidence="1" key="1">
    <citation type="submission" date="2009-08" db="EMBL/GenBank/DDBJ databases">
        <authorList>
            <person name="Cheung F."/>
            <person name="Xiao Y."/>
            <person name="Chan A."/>
            <person name="Moskal W."/>
            <person name="Town C.D."/>
        </authorList>
    </citation>
    <scope>NUCLEOTIDE SEQUENCE</scope>
</reference>
<accession>C6SZT6</accession>
<dbReference type="EMBL" id="BT093022">
    <property type="protein sequence ID" value="ACU17378.1"/>
    <property type="molecule type" value="mRNA"/>
</dbReference>
<dbReference type="AlphaFoldDB" id="C6SZT6"/>